<dbReference type="OMA" id="SWATDAH"/>
<dbReference type="Proteomes" id="UP000235728">
    <property type="component" value="Unassembled WGS sequence"/>
</dbReference>
<evidence type="ECO:0000313" key="8">
    <source>
        <dbReference type="EMBL" id="PMB66386.1"/>
    </source>
</evidence>
<dbReference type="GO" id="GO:0019752">
    <property type="term" value="P:carboxylic acid metabolic process"/>
    <property type="evidence" value="ECO:0007669"/>
    <property type="project" value="InterPro"/>
</dbReference>
<dbReference type="GO" id="GO:0016831">
    <property type="term" value="F:carboxy-lyase activity"/>
    <property type="evidence" value="ECO:0007669"/>
    <property type="project" value="InterPro"/>
</dbReference>
<keyword evidence="3 5" id="KW-0663">Pyridoxal phosphate</keyword>
<organism evidence="8 9">
    <name type="scientific">Beauveria bassiana</name>
    <name type="common">White muscardine disease fungus</name>
    <name type="synonym">Tritirachium shiotae</name>
    <dbReference type="NCBI Taxonomy" id="176275"/>
    <lineage>
        <taxon>Eukaryota</taxon>
        <taxon>Fungi</taxon>
        <taxon>Dikarya</taxon>
        <taxon>Ascomycota</taxon>
        <taxon>Pezizomycotina</taxon>
        <taxon>Sordariomycetes</taxon>
        <taxon>Hypocreomycetidae</taxon>
        <taxon>Hypocreales</taxon>
        <taxon>Cordycipitaceae</taxon>
        <taxon>Beauveria</taxon>
    </lineage>
</organism>
<feature type="compositionally biased region" description="Low complexity" evidence="7">
    <location>
        <begin position="370"/>
        <end position="383"/>
    </location>
</feature>
<evidence type="ECO:0000256" key="7">
    <source>
        <dbReference type="SAM" id="MobiDB-lite"/>
    </source>
</evidence>
<evidence type="ECO:0000256" key="2">
    <source>
        <dbReference type="ARBA" id="ARBA00009533"/>
    </source>
</evidence>
<gene>
    <name evidence="8" type="primary">ddc</name>
    <name evidence="8" type="ORF">BM221_007374</name>
</gene>
<proteinExistence type="inferred from homology"/>
<comment type="caution">
    <text evidence="8">The sequence shown here is derived from an EMBL/GenBank/DDBJ whole genome shotgun (WGS) entry which is preliminary data.</text>
</comment>
<dbReference type="InterPro" id="IPR015421">
    <property type="entry name" value="PyrdxlP-dep_Trfase_major"/>
</dbReference>
<feature type="region of interest" description="Disordered" evidence="7">
    <location>
        <begin position="368"/>
        <end position="390"/>
    </location>
</feature>
<protein>
    <submittedName>
        <fullName evidence="8">L-2,4-diaminobutyrate decarboxylase</fullName>
    </submittedName>
</protein>
<evidence type="ECO:0000256" key="5">
    <source>
        <dbReference type="PIRSR" id="PIRSR602129-50"/>
    </source>
</evidence>
<dbReference type="Pfam" id="PF00282">
    <property type="entry name" value="Pyridoxal_deC"/>
    <property type="match status" value="1"/>
</dbReference>
<evidence type="ECO:0000256" key="1">
    <source>
        <dbReference type="ARBA" id="ARBA00001933"/>
    </source>
</evidence>
<keyword evidence="4 6" id="KW-0456">Lyase</keyword>
<evidence type="ECO:0000256" key="4">
    <source>
        <dbReference type="ARBA" id="ARBA00023239"/>
    </source>
</evidence>
<comment type="cofactor">
    <cofactor evidence="1 5 6">
        <name>pyridoxal 5'-phosphate</name>
        <dbReference type="ChEBI" id="CHEBI:597326"/>
    </cofactor>
</comment>
<feature type="modified residue" description="N6-(pyridoxal phosphate)lysine" evidence="5">
    <location>
        <position position="338"/>
    </location>
</feature>
<comment type="similarity">
    <text evidence="2 6">Belongs to the group II decarboxylase family.</text>
</comment>
<dbReference type="AlphaFoldDB" id="A0A2N6NGQ0"/>
<dbReference type="GO" id="GO:0030170">
    <property type="term" value="F:pyridoxal phosphate binding"/>
    <property type="evidence" value="ECO:0007669"/>
    <property type="project" value="InterPro"/>
</dbReference>
<dbReference type="PROSITE" id="PS00392">
    <property type="entry name" value="DDC_GAD_HDC_YDC"/>
    <property type="match status" value="1"/>
</dbReference>
<reference evidence="8 9" key="1">
    <citation type="journal article" date="2016" name="Appl. Microbiol. Biotechnol.">
        <title>Characterization of T-DNA insertion mutants with decreased virulence in the entomopathogenic fungus Beauveria bassiana JEF-007.</title>
        <authorList>
            <person name="Kim S."/>
            <person name="Lee S.J."/>
            <person name="Nai Y.S."/>
            <person name="Yu J.S."/>
            <person name="Lee M.R."/>
            <person name="Yang Y.T."/>
            <person name="Kim J.S."/>
        </authorList>
    </citation>
    <scope>NUCLEOTIDE SEQUENCE [LARGE SCALE GENOMIC DNA]</scope>
    <source>
        <strain evidence="8 9">JEF-007</strain>
    </source>
</reference>
<dbReference type="GO" id="GO:0005737">
    <property type="term" value="C:cytoplasm"/>
    <property type="evidence" value="ECO:0007669"/>
    <property type="project" value="TreeGrafter"/>
</dbReference>
<dbReference type="SUPFAM" id="SSF53383">
    <property type="entry name" value="PLP-dependent transferases"/>
    <property type="match status" value="1"/>
</dbReference>
<dbReference type="Gene3D" id="3.90.1150.10">
    <property type="entry name" value="Aspartate Aminotransferase, domain 1"/>
    <property type="match status" value="1"/>
</dbReference>
<dbReference type="PANTHER" id="PTHR11999">
    <property type="entry name" value="GROUP II PYRIDOXAL-5-PHOSPHATE DECARBOXYLASE"/>
    <property type="match status" value="1"/>
</dbReference>
<evidence type="ECO:0000313" key="9">
    <source>
        <dbReference type="Proteomes" id="UP000235728"/>
    </source>
</evidence>
<evidence type="ECO:0000256" key="6">
    <source>
        <dbReference type="RuleBase" id="RU000382"/>
    </source>
</evidence>
<dbReference type="InterPro" id="IPR015424">
    <property type="entry name" value="PyrdxlP-dep_Trfase"/>
</dbReference>
<dbReference type="Gene3D" id="3.40.640.10">
    <property type="entry name" value="Type I PLP-dependent aspartate aminotransferase-like (Major domain)"/>
    <property type="match status" value="1"/>
</dbReference>
<feature type="compositionally biased region" description="Low complexity" evidence="7">
    <location>
        <begin position="19"/>
        <end position="32"/>
    </location>
</feature>
<dbReference type="InterPro" id="IPR021115">
    <property type="entry name" value="Pyridoxal-P_BS"/>
</dbReference>
<dbReference type="EMBL" id="MRVG01000008">
    <property type="protein sequence ID" value="PMB66386.1"/>
    <property type="molecule type" value="Genomic_DNA"/>
</dbReference>
<sequence>MDDLFDIAAQGPRFAQRHTPSSSSSSSAPPTLPALTTIRAAEASLPNPSSPSYLAGATPSAVASHIARDIAPALTGQNASSRYLGFVTGGTLPLAEWADNVVSALDQNVQVRLPTQTVATAVEDAALEMLARVLRLPDTWRGRTLTTGATASNILGLACGREHVIGKELAAAAAAAGTGDEQEERRIAAVGEMGLLAAARTAGVDEIQVLTSMGHSSLGKAASVVGLGRRAVRELRLSEEEPWRFDIDAAEAAMQRPGVATILGISAGEVNTGRYALQGIDEWRRVRALADRYGAWIHVDGAFGVFARALEQTDQHKVLHQRLDGIELADSITIDGHKLLNVPYDCGMFFCKSSTIMQSVFTNPNASYLSSSSGTTTTTTTTSDDIPSPLNMGLENSRRFRALPVYAVLLSEGRPGLAALLGAMTQLSRAIAAFLRDSPDYELLPGVIDGANDAKEEEEEEIFISVLFRATNAALNETLVARINDTRQLYVSGTTWRGRKAVRIAVSNWRVNVERDAAVVREILTCVAQGREFDLGKC</sequence>
<dbReference type="PANTHER" id="PTHR11999:SF165">
    <property type="entry name" value="DECARBOXYLASE, PUTATIVE (AFU_ORTHOLOGUE AFUA_2G04980)-RELATED"/>
    <property type="match status" value="1"/>
</dbReference>
<evidence type="ECO:0000256" key="3">
    <source>
        <dbReference type="ARBA" id="ARBA00022898"/>
    </source>
</evidence>
<accession>A0A2N6NGQ0</accession>
<dbReference type="InterPro" id="IPR015422">
    <property type="entry name" value="PyrdxlP-dep_Trfase_small"/>
</dbReference>
<feature type="region of interest" description="Disordered" evidence="7">
    <location>
        <begin position="11"/>
        <end position="32"/>
    </location>
</feature>
<dbReference type="InterPro" id="IPR010977">
    <property type="entry name" value="Aromatic_deC"/>
</dbReference>
<name>A0A2N6NGQ0_BEABA</name>
<dbReference type="InterPro" id="IPR002129">
    <property type="entry name" value="PyrdxlP-dep_de-COase"/>
</dbReference>